<reference evidence="1 2" key="1">
    <citation type="journal article" date="2019" name="Nat. Plants">
        <title>Genome sequencing of Musa balbisiana reveals subgenome evolution and function divergence in polyploid bananas.</title>
        <authorList>
            <person name="Yao X."/>
        </authorList>
    </citation>
    <scope>NUCLEOTIDE SEQUENCE [LARGE SCALE GENOMIC DNA]</scope>
    <source>
        <strain evidence="2">cv. DH-PKW</strain>
        <tissue evidence="1">Leaves</tissue>
    </source>
</reference>
<name>A0A4S8K977_MUSBA</name>
<sequence>MVTSFDRQVGLSEKITAGISIVNEKVKSVDENLHVSDKTIVALIAAGLKLNDTGTNVKTNSCAPLTMDS</sequence>
<gene>
    <name evidence="1" type="ORF">C4D60_Mb04t02950</name>
</gene>
<protein>
    <submittedName>
        <fullName evidence="1">Uncharacterized protein</fullName>
    </submittedName>
</protein>
<comment type="caution">
    <text evidence="1">The sequence shown here is derived from an EMBL/GenBank/DDBJ whole genome shotgun (WGS) entry which is preliminary data.</text>
</comment>
<dbReference type="STRING" id="52838.A0A4S8K977"/>
<dbReference type="Proteomes" id="UP000317650">
    <property type="component" value="Chromosome 4"/>
</dbReference>
<evidence type="ECO:0000313" key="1">
    <source>
        <dbReference type="EMBL" id="THU71580.1"/>
    </source>
</evidence>
<proteinExistence type="predicted"/>
<accession>A0A4S8K977</accession>
<dbReference type="EMBL" id="PYDT01000001">
    <property type="protein sequence ID" value="THU71580.1"/>
    <property type="molecule type" value="Genomic_DNA"/>
</dbReference>
<evidence type="ECO:0000313" key="2">
    <source>
        <dbReference type="Proteomes" id="UP000317650"/>
    </source>
</evidence>
<dbReference type="AlphaFoldDB" id="A0A4S8K977"/>
<keyword evidence="2" id="KW-1185">Reference proteome</keyword>
<organism evidence="1 2">
    <name type="scientific">Musa balbisiana</name>
    <name type="common">Banana</name>
    <dbReference type="NCBI Taxonomy" id="52838"/>
    <lineage>
        <taxon>Eukaryota</taxon>
        <taxon>Viridiplantae</taxon>
        <taxon>Streptophyta</taxon>
        <taxon>Embryophyta</taxon>
        <taxon>Tracheophyta</taxon>
        <taxon>Spermatophyta</taxon>
        <taxon>Magnoliopsida</taxon>
        <taxon>Liliopsida</taxon>
        <taxon>Zingiberales</taxon>
        <taxon>Musaceae</taxon>
        <taxon>Musa</taxon>
    </lineage>
</organism>